<accession>A0ABV5W7G9</accession>
<evidence type="ECO:0000313" key="3">
    <source>
        <dbReference type="Proteomes" id="UP001589619"/>
    </source>
</evidence>
<evidence type="ECO:0000259" key="1">
    <source>
        <dbReference type="Pfam" id="PF13229"/>
    </source>
</evidence>
<reference evidence="2 3" key="1">
    <citation type="submission" date="2024-09" db="EMBL/GenBank/DDBJ databases">
        <authorList>
            <person name="Sun Q."/>
            <person name="Mori K."/>
        </authorList>
    </citation>
    <scope>NUCLEOTIDE SEQUENCE [LARGE SCALE GENOMIC DNA]</scope>
    <source>
        <strain evidence="2 3">JCM 12520</strain>
    </source>
</reference>
<dbReference type="InterPro" id="IPR039448">
    <property type="entry name" value="Beta_helix"/>
</dbReference>
<dbReference type="RefSeq" id="WP_344917564.1">
    <property type="nucleotide sequence ID" value="NZ_BAAAYO010000021.1"/>
</dbReference>
<dbReference type="EMBL" id="JBHMAG010000022">
    <property type="protein sequence ID" value="MFB9756335.1"/>
    <property type="molecule type" value="Genomic_DNA"/>
</dbReference>
<dbReference type="InterPro" id="IPR011050">
    <property type="entry name" value="Pectin_lyase_fold/virulence"/>
</dbReference>
<gene>
    <name evidence="2" type="ORF">ACFFNY_32565</name>
</gene>
<comment type="caution">
    <text evidence="2">The sequence shown here is derived from an EMBL/GenBank/DDBJ whole genome shotgun (WGS) entry which is preliminary data.</text>
</comment>
<evidence type="ECO:0000313" key="2">
    <source>
        <dbReference type="EMBL" id="MFB9756335.1"/>
    </source>
</evidence>
<dbReference type="InterPro" id="IPR012334">
    <property type="entry name" value="Pectin_lyas_fold"/>
</dbReference>
<dbReference type="SUPFAM" id="SSF51126">
    <property type="entry name" value="Pectin lyase-like"/>
    <property type="match status" value="1"/>
</dbReference>
<dbReference type="Proteomes" id="UP001589619">
    <property type="component" value="Unassembled WGS sequence"/>
</dbReference>
<protein>
    <submittedName>
        <fullName evidence="2">Right-handed parallel beta-helix repeat-containing protein</fullName>
    </submittedName>
</protein>
<feature type="domain" description="Right handed beta helix" evidence="1">
    <location>
        <begin position="20"/>
        <end position="135"/>
    </location>
</feature>
<sequence length="151" mass="15638">MTAGLEPLDSIVMDQVTCKGIECWNVHSTVIANSFVISGGVTFQDSSDVVLTQTTIANAPANAVSFLPGMSRWITLNQLTIRQAVGSGIVGGGHHGAIANNVIANHQLYGIDAEPSLQSNLVTANRVSGNGTAAVRGLTDPSHVIANNIGF</sequence>
<keyword evidence="3" id="KW-1185">Reference proteome</keyword>
<dbReference type="Pfam" id="PF13229">
    <property type="entry name" value="Beta_helix"/>
    <property type="match status" value="1"/>
</dbReference>
<proteinExistence type="predicted"/>
<name>A0ABV5W7G9_9BACL</name>
<organism evidence="2 3">
    <name type="scientific">Paenibacillus hodogayensis</name>
    <dbReference type="NCBI Taxonomy" id="279208"/>
    <lineage>
        <taxon>Bacteria</taxon>
        <taxon>Bacillati</taxon>
        <taxon>Bacillota</taxon>
        <taxon>Bacilli</taxon>
        <taxon>Bacillales</taxon>
        <taxon>Paenibacillaceae</taxon>
        <taxon>Paenibacillus</taxon>
    </lineage>
</organism>
<dbReference type="Gene3D" id="2.160.20.10">
    <property type="entry name" value="Single-stranded right-handed beta-helix, Pectin lyase-like"/>
    <property type="match status" value="1"/>
</dbReference>